<dbReference type="AlphaFoldDB" id="A0A7U2I5M5"/>
<accession>A0A7U2I5M5</accession>
<dbReference type="VEuPathDB" id="FungiDB:JI435_420930"/>
<proteinExistence type="predicted"/>
<dbReference type="EMBL" id="CP069038">
    <property type="protein sequence ID" value="QRD04281.1"/>
    <property type="molecule type" value="Genomic_DNA"/>
</dbReference>
<reference evidence="2" key="1">
    <citation type="journal article" date="2021" name="BMC Genomics">
        <title>Chromosome-level genome assembly and manually-curated proteome of model necrotroph Parastagonospora nodorum Sn15 reveals a genome-wide trove of candidate effector homologs, and redundancy of virulence-related functions within an accessory chromosome.</title>
        <authorList>
            <person name="Bertazzoni S."/>
            <person name="Jones D.A.B."/>
            <person name="Phan H.T."/>
            <person name="Tan K.-C."/>
            <person name="Hane J.K."/>
        </authorList>
    </citation>
    <scope>NUCLEOTIDE SEQUENCE [LARGE SCALE GENOMIC DNA]</scope>
    <source>
        <strain evidence="2">SN15 / ATCC MYA-4574 / FGSC 10173)</strain>
    </source>
</reference>
<name>A0A7U2I5M5_PHANO</name>
<keyword evidence="2" id="KW-1185">Reference proteome</keyword>
<evidence type="ECO:0000313" key="1">
    <source>
        <dbReference type="EMBL" id="QRD04281.1"/>
    </source>
</evidence>
<protein>
    <submittedName>
        <fullName evidence="1">Uncharacterized protein</fullName>
    </submittedName>
</protein>
<gene>
    <name evidence="1" type="ORF">JI435_420930</name>
</gene>
<organism evidence="1 2">
    <name type="scientific">Phaeosphaeria nodorum (strain SN15 / ATCC MYA-4574 / FGSC 10173)</name>
    <name type="common">Glume blotch fungus</name>
    <name type="synonym">Parastagonospora nodorum</name>
    <dbReference type="NCBI Taxonomy" id="321614"/>
    <lineage>
        <taxon>Eukaryota</taxon>
        <taxon>Fungi</taxon>
        <taxon>Dikarya</taxon>
        <taxon>Ascomycota</taxon>
        <taxon>Pezizomycotina</taxon>
        <taxon>Dothideomycetes</taxon>
        <taxon>Pleosporomycetidae</taxon>
        <taxon>Pleosporales</taxon>
        <taxon>Pleosporineae</taxon>
        <taxon>Phaeosphaeriaceae</taxon>
        <taxon>Parastagonospora</taxon>
    </lineage>
</organism>
<sequence>MTSGHLRSVTATYAPGFPHRFLRWLLRAPSNKISDLLLLQIGQGFHTEFSRCPVDYKPTMFHSQSLVGVYLYGYAGRKHQWWTPDNIIDCFTPVLYPQHVLDAVAPAEQDALARLPVHIRGWIDKRGEDVKDWDGFIYDQATIVRQSKARIEEGFGSCFE</sequence>
<evidence type="ECO:0000313" key="2">
    <source>
        <dbReference type="Proteomes" id="UP000663193"/>
    </source>
</evidence>
<dbReference type="Proteomes" id="UP000663193">
    <property type="component" value="Chromosome 16"/>
</dbReference>